<name>A0A6M8I2P5_9PROT</name>
<sequence length="74" mass="8081">MAATGTGAQRVQRRRDKLKAAGLRPVQIWVPDTRAPGFAQECARQSRMIQAAEGQDDPDHDAWSDATDTSGWTA</sequence>
<proteinExistence type="predicted"/>
<dbReference type="KEGG" id="lck:HN018_28255"/>
<geneLocation type="plasmid" evidence="2 3">
    <name>unnamed8</name>
</geneLocation>
<dbReference type="EMBL" id="CP053715">
    <property type="protein sequence ID" value="QKE94021.1"/>
    <property type="molecule type" value="Genomic_DNA"/>
</dbReference>
<protein>
    <submittedName>
        <fullName evidence="2">Antitoxin MazE family protein</fullName>
    </submittedName>
</protein>
<evidence type="ECO:0000313" key="3">
    <source>
        <dbReference type="Proteomes" id="UP000500767"/>
    </source>
</evidence>
<dbReference type="Proteomes" id="UP000500767">
    <property type="component" value="Plasmid unnamed8"/>
</dbReference>
<reference evidence="2 3" key="1">
    <citation type="journal article" date="2014" name="World J. Microbiol. Biotechnol.">
        <title>Biodiversity and physiological characteristics of Antarctic and Arctic lichens-associated bacteria.</title>
        <authorList>
            <person name="Lee Y.M."/>
            <person name="Kim E.H."/>
            <person name="Lee H.K."/>
            <person name="Hong S.G."/>
        </authorList>
    </citation>
    <scope>NUCLEOTIDE SEQUENCE [LARGE SCALE GENOMIC DNA]</scope>
    <source>
        <strain evidence="2 3">PAMC 26569</strain>
        <plasmid evidence="2">unnamed8</plasmid>
    </source>
</reference>
<dbReference type="Pfam" id="PF11455">
    <property type="entry name" value="MazE-like"/>
    <property type="match status" value="1"/>
</dbReference>
<organism evidence="2 3">
    <name type="scientific">Lichenicola cladoniae</name>
    <dbReference type="NCBI Taxonomy" id="1484109"/>
    <lineage>
        <taxon>Bacteria</taxon>
        <taxon>Pseudomonadati</taxon>
        <taxon>Pseudomonadota</taxon>
        <taxon>Alphaproteobacteria</taxon>
        <taxon>Acetobacterales</taxon>
        <taxon>Acetobacteraceae</taxon>
        <taxon>Lichenicola</taxon>
    </lineage>
</organism>
<keyword evidence="3" id="KW-1185">Reference proteome</keyword>
<feature type="region of interest" description="Disordered" evidence="1">
    <location>
        <begin position="45"/>
        <end position="74"/>
    </location>
</feature>
<dbReference type="InterPro" id="IPR021558">
    <property type="entry name" value="MazE-like"/>
</dbReference>
<dbReference type="AlphaFoldDB" id="A0A6M8I2P5"/>
<accession>A0A6M8I2P5</accession>
<dbReference type="RefSeq" id="WP_171837339.1">
    <property type="nucleotide sequence ID" value="NZ_CP053715.1"/>
</dbReference>
<gene>
    <name evidence="2" type="ORF">HN018_28255</name>
</gene>
<evidence type="ECO:0000313" key="2">
    <source>
        <dbReference type="EMBL" id="QKE94021.1"/>
    </source>
</evidence>
<evidence type="ECO:0000256" key="1">
    <source>
        <dbReference type="SAM" id="MobiDB-lite"/>
    </source>
</evidence>
<keyword evidence="2" id="KW-0614">Plasmid</keyword>